<gene>
    <name evidence="1" type="ordered locus">Rcas_2282</name>
</gene>
<dbReference type="Proteomes" id="UP000000263">
    <property type="component" value="Chromosome"/>
</dbReference>
<evidence type="ECO:0008006" key="3">
    <source>
        <dbReference type="Google" id="ProtNLM"/>
    </source>
</evidence>
<proteinExistence type="predicted"/>
<dbReference type="KEGG" id="rca:Rcas_2282"/>
<dbReference type="EMBL" id="CP000804">
    <property type="protein sequence ID" value="ABU58365.1"/>
    <property type="molecule type" value="Genomic_DNA"/>
</dbReference>
<sequence>MRPAMELRRETIEAALGMRIRETVSLGSNRWMLAFADGQYGIAQRFASVDALATAETALSRLRGEIDLPIPQIRLLDVAHAAPNDIWALFTGVSGDPLARKLPQIADESLYQIGVRLGQVVYRIHRVAGGRYGALTGDDPCAADEERQYILARLERDLADATALRAMSHEEAANVRRALQAFIPPGRQAALLNGGLSPETLLVAQHDGRWTLGGILGWECALSWCPAWEHVTFLDACEGQRCFSLRVGYGNGYDNETQRAYEQVREPALRPYRVLLALRRAVEHATRGARDHARKYVSVALRLVT</sequence>
<dbReference type="eggNOG" id="COG3173">
    <property type="taxonomic scope" value="Bacteria"/>
</dbReference>
<dbReference type="STRING" id="383372.Rcas_2282"/>
<organism evidence="1 2">
    <name type="scientific">Roseiflexus castenholzii (strain DSM 13941 / HLO8)</name>
    <dbReference type="NCBI Taxonomy" id="383372"/>
    <lineage>
        <taxon>Bacteria</taxon>
        <taxon>Bacillati</taxon>
        <taxon>Chloroflexota</taxon>
        <taxon>Chloroflexia</taxon>
        <taxon>Chloroflexales</taxon>
        <taxon>Roseiflexineae</taxon>
        <taxon>Roseiflexaceae</taxon>
        <taxon>Roseiflexus</taxon>
    </lineage>
</organism>
<accession>A7NLI2</accession>
<keyword evidence="2" id="KW-1185">Reference proteome</keyword>
<evidence type="ECO:0000313" key="2">
    <source>
        <dbReference type="Proteomes" id="UP000000263"/>
    </source>
</evidence>
<protein>
    <recommendedName>
        <fullName evidence="3">Aminoglycoside phosphotransferase domain-containing protein</fullName>
    </recommendedName>
</protein>
<evidence type="ECO:0000313" key="1">
    <source>
        <dbReference type="EMBL" id="ABU58365.1"/>
    </source>
</evidence>
<name>A7NLI2_ROSCS</name>
<reference evidence="1 2" key="1">
    <citation type="submission" date="2007-08" db="EMBL/GenBank/DDBJ databases">
        <title>Complete sequence of Roseiflexus castenholzii DSM 13941.</title>
        <authorList>
            <consortium name="US DOE Joint Genome Institute"/>
            <person name="Copeland A."/>
            <person name="Lucas S."/>
            <person name="Lapidus A."/>
            <person name="Barry K."/>
            <person name="Glavina del Rio T."/>
            <person name="Dalin E."/>
            <person name="Tice H."/>
            <person name="Pitluck S."/>
            <person name="Thompson L.S."/>
            <person name="Brettin T."/>
            <person name="Bruce D."/>
            <person name="Detter J.C."/>
            <person name="Han C."/>
            <person name="Tapia R."/>
            <person name="Schmutz J."/>
            <person name="Larimer F."/>
            <person name="Land M."/>
            <person name="Hauser L."/>
            <person name="Kyrpides N."/>
            <person name="Mikhailova N."/>
            <person name="Bryant D.A."/>
            <person name="Hanada S."/>
            <person name="Tsukatani Y."/>
            <person name="Richardson P."/>
        </authorList>
    </citation>
    <scope>NUCLEOTIDE SEQUENCE [LARGE SCALE GENOMIC DNA]</scope>
    <source>
        <strain evidence="2">DSM 13941 / HLO8</strain>
    </source>
</reference>
<dbReference type="AlphaFoldDB" id="A7NLI2"/>
<dbReference type="HOGENOM" id="CLU_920953_0_0_0"/>